<evidence type="ECO:0008006" key="4">
    <source>
        <dbReference type="Google" id="ProtNLM"/>
    </source>
</evidence>
<feature type="signal peptide" evidence="1">
    <location>
        <begin position="1"/>
        <end position="26"/>
    </location>
</feature>
<proteinExistence type="predicted"/>
<dbReference type="RefSeq" id="WP_053592634.1">
    <property type="nucleotide sequence ID" value="NZ_CP067341.1"/>
</dbReference>
<gene>
    <name evidence="2" type="ORF">FJQ98_00960</name>
</gene>
<keyword evidence="3" id="KW-1185">Reference proteome</keyword>
<keyword evidence="1" id="KW-0732">Signal</keyword>
<feature type="chain" id="PRO_5046680187" description="DUF4879 domain-containing protein" evidence="1">
    <location>
        <begin position="27"/>
        <end position="157"/>
    </location>
</feature>
<organism evidence="2 3">
    <name type="scientific">Lysinibacillus agricola</name>
    <dbReference type="NCBI Taxonomy" id="2590012"/>
    <lineage>
        <taxon>Bacteria</taxon>
        <taxon>Bacillati</taxon>
        <taxon>Bacillota</taxon>
        <taxon>Bacilli</taxon>
        <taxon>Bacillales</taxon>
        <taxon>Bacillaceae</taxon>
        <taxon>Lysinibacillus</taxon>
    </lineage>
</organism>
<evidence type="ECO:0000256" key="1">
    <source>
        <dbReference type="SAM" id="SignalP"/>
    </source>
</evidence>
<dbReference type="Proteomes" id="UP000596049">
    <property type="component" value="Chromosome"/>
</dbReference>
<protein>
    <recommendedName>
        <fullName evidence="4">DUF4879 domain-containing protein</fullName>
    </recommendedName>
</protein>
<reference evidence="2 3" key="1">
    <citation type="submission" date="2020-01" db="EMBL/GenBank/DDBJ databases">
        <authorList>
            <person name="Liu G."/>
            <person name="Liu B."/>
        </authorList>
    </citation>
    <scope>NUCLEOTIDE SEQUENCE [LARGE SCALE GENOMIC DNA]</scope>
    <source>
        <strain evidence="2 3">FJAT-51161</strain>
    </source>
</reference>
<sequence>MKFTKLFSFLLVMVMMFSFTTSTTLAASSSKTVTSRDTMSLSLAKQASGDSNVITFNFSGLPSDAVVTKVVVDANSGITYGGNGAIVSNRVHIKNESMDNYTFAPWGSLNKTEITTGVIGKPAAGTWSIYYNGTNVSTLGSAWKSYASPKLTVYYSY</sequence>
<evidence type="ECO:0000313" key="3">
    <source>
        <dbReference type="Proteomes" id="UP000596049"/>
    </source>
</evidence>
<name>A0ABX7AST2_9BACI</name>
<accession>A0ABX7AST2</accession>
<evidence type="ECO:0000313" key="2">
    <source>
        <dbReference type="EMBL" id="QQP12716.1"/>
    </source>
</evidence>
<dbReference type="EMBL" id="CP067341">
    <property type="protein sequence ID" value="QQP12716.1"/>
    <property type="molecule type" value="Genomic_DNA"/>
</dbReference>